<dbReference type="InterPro" id="IPR003849">
    <property type="entry name" value="Preprotein_translocase_YajC"/>
</dbReference>
<keyword evidence="8" id="KW-0811">Translocation</keyword>
<evidence type="ECO:0000256" key="8">
    <source>
        <dbReference type="ARBA" id="ARBA00023010"/>
    </source>
</evidence>
<evidence type="ECO:0000256" key="2">
    <source>
        <dbReference type="ARBA" id="ARBA00006742"/>
    </source>
</evidence>
<dbReference type="Pfam" id="PF02699">
    <property type="entry name" value="YajC"/>
    <property type="match status" value="1"/>
</dbReference>
<comment type="similarity">
    <text evidence="2">Belongs to the YajC family.</text>
</comment>
<dbReference type="PANTHER" id="PTHR33909">
    <property type="entry name" value="SEC TRANSLOCON ACCESSORY COMPLEX SUBUNIT YAJC"/>
    <property type="match status" value="1"/>
</dbReference>
<dbReference type="Proteomes" id="UP000756387">
    <property type="component" value="Unassembled WGS sequence"/>
</dbReference>
<evidence type="ECO:0000256" key="3">
    <source>
        <dbReference type="ARBA" id="ARBA00022448"/>
    </source>
</evidence>
<evidence type="ECO:0000256" key="9">
    <source>
        <dbReference type="ARBA" id="ARBA00023136"/>
    </source>
</evidence>
<organism evidence="10 11">
    <name type="scientific">Nocardioides malaquae</name>
    <dbReference type="NCBI Taxonomy" id="2773426"/>
    <lineage>
        <taxon>Bacteria</taxon>
        <taxon>Bacillati</taxon>
        <taxon>Actinomycetota</taxon>
        <taxon>Actinomycetes</taxon>
        <taxon>Propionibacteriales</taxon>
        <taxon>Nocardioidaceae</taxon>
        <taxon>Nocardioides</taxon>
    </lineage>
</organism>
<keyword evidence="9" id="KW-0472">Membrane</keyword>
<evidence type="ECO:0000256" key="7">
    <source>
        <dbReference type="ARBA" id="ARBA00022989"/>
    </source>
</evidence>
<keyword evidence="5" id="KW-0812">Transmembrane</keyword>
<protein>
    <submittedName>
        <fullName evidence="10">Preprotein translocase subunit YajC</fullName>
    </submittedName>
</protein>
<dbReference type="RefSeq" id="WP_193637651.1">
    <property type="nucleotide sequence ID" value="NZ_JADCSA010000005.1"/>
</dbReference>
<keyword evidence="6" id="KW-0653">Protein transport</keyword>
<comment type="subcellular location">
    <subcellularLocation>
        <location evidence="1">Cell membrane</location>
        <topology evidence="1">Single-pass membrane protein</topology>
    </subcellularLocation>
</comment>
<evidence type="ECO:0000256" key="4">
    <source>
        <dbReference type="ARBA" id="ARBA00022475"/>
    </source>
</evidence>
<evidence type="ECO:0000256" key="5">
    <source>
        <dbReference type="ARBA" id="ARBA00022692"/>
    </source>
</evidence>
<comment type="caution">
    <text evidence="10">The sequence shown here is derived from an EMBL/GenBank/DDBJ whole genome shotgun (WGS) entry which is preliminary data.</text>
</comment>
<evidence type="ECO:0000256" key="1">
    <source>
        <dbReference type="ARBA" id="ARBA00004162"/>
    </source>
</evidence>
<keyword evidence="3" id="KW-0813">Transport</keyword>
<sequence>MEFLPLLAVVVVFWLLIVRPASRRQKQLQQLQAGLATGDRIVLASGLYGTVDGLDVEKVRVEIAPGVVVDVARGAVAAVESGPADATGDVPTHEEG</sequence>
<evidence type="ECO:0000256" key="6">
    <source>
        <dbReference type="ARBA" id="ARBA00022927"/>
    </source>
</evidence>
<keyword evidence="4" id="KW-1003">Cell membrane</keyword>
<keyword evidence="11" id="KW-1185">Reference proteome</keyword>
<dbReference type="EMBL" id="JADCSA010000005">
    <property type="protein sequence ID" value="MBE7324318.1"/>
    <property type="molecule type" value="Genomic_DNA"/>
</dbReference>
<dbReference type="SMART" id="SM01323">
    <property type="entry name" value="YajC"/>
    <property type="match status" value="1"/>
</dbReference>
<name>A0ABR9RRZ3_9ACTN</name>
<reference evidence="10 11" key="1">
    <citation type="submission" date="2020-10" db="EMBL/GenBank/DDBJ databases">
        <title>Nocardioides sp. isolated from sludge.</title>
        <authorList>
            <person name="Zhang X."/>
        </authorList>
    </citation>
    <scope>NUCLEOTIDE SEQUENCE [LARGE SCALE GENOMIC DNA]</scope>
    <source>
        <strain evidence="10 11">Y6</strain>
    </source>
</reference>
<evidence type="ECO:0000313" key="11">
    <source>
        <dbReference type="Proteomes" id="UP000756387"/>
    </source>
</evidence>
<evidence type="ECO:0000313" key="10">
    <source>
        <dbReference type="EMBL" id="MBE7324318.1"/>
    </source>
</evidence>
<proteinExistence type="inferred from homology"/>
<accession>A0ABR9RRZ3</accession>
<dbReference type="NCBIfam" id="TIGR00739">
    <property type="entry name" value="yajC"/>
    <property type="match status" value="1"/>
</dbReference>
<gene>
    <name evidence="10" type="primary">yajC</name>
    <name evidence="10" type="ORF">IEQ44_06605</name>
</gene>
<dbReference type="PANTHER" id="PTHR33909:SF1">
    <property type="entry name" value="SEC TRANSLOCON ACCESSORY COMPLEX SUBUNIT YAJC"/>
    <property type="match status" value="1"/>
</dbReference>
<keyword evidence="7" id="KW-1133">Transmembrane helix</keyword>